<dbReference type="EMBL" id="FOAD01000001">
    <property type="protein sequence ID" value="SEK70175.1"/>
    <property type="molecule type" value="Genomic_DNA"/>
</dbReference>
<dbReference type="Gene3D" id="1.10.10.10">
    <property type="entry name" value="Winged helix-like DNA-binding domain superfamily/Winged helix DNA-binding domain"/>
    <property type="match status" value="1"/>
</dbReference>
<dbReference type="Proteomes" id="UP000183894">
    <property type="component" value="Unassembled WGS sequence"/>
</dbReference>
<dbReference type="InterPro" id="IPR036388">
    <property type="entry name" value="WH-like_DNA-bd_sf"/>
</dbReference>
<name>A0A1H7JA51_HALLR</name>
<protein>
    <submittedName>
        <fullName evidence="2">Uncharacterized protein</fullName>
    </submittedName>
</protein>
<evidence type="ECO:0000256" key="1">
    <source>
        <dbReference type="SAM" id="MobiDB-lite"/>
    </source>
</evidence>
<dbReference type="InterPro" id="IPR011991">
    <property type="entry name" value="ArsR-like_HTH"/>
</dbReference>
<dbReference type="InterPro" id="IPR036390">
    <property type="entry name" value="WH_DNA-bd_sf"/>
</dbReference>
<proteinExistence type="predicted"/>
<gene>
    <name evidence="2" type="ORF">SAMN04488691_1011114</name>
</gene>
<feature type="region of interest" description="Disordered" evidence="1">
    <location>
        <begin position="84"/>
        <end position="107"/>
    </location>
</feature>
<dbReference type="CDD" id="cd00090">
    <property type="entry name" value="HTH_ARSR"/>
    <property type="match status" value="1"/>
</dbReference>
<dbReference type="AlphaFoldDB" id="A0A1H7JA51"/>
<dbReference type="SUPFAM" id="SSF46785">
    <property type="entry name" value="Winged helix' DNA-binding domain"/>
    <property type="match status" value="1"/>
</dbReference>
<reference evidence="2 3" key="1">
    <citation type="submission" date="2016-10" db="EMBL/GenBank/DDBJ databases">
        <authorList>
            <person name="de Groot N.N."/>
        </authorList>
    </citation>
    <scope>NUCLEOTIDE SEQUENCE [LARGE SCALE GENOMIC DNA]</scope>
    <source>
        <strain evidence="2 3">CDM_5</strain>
    </source>
</reference>
<evidence type="ECO:0000313" key="2">
    <source>
        <dbReference type="EMBL" id="SEK70175.1"/>
    </source>
</evidence>
<accession>A0A1H7JA51</accession>
<sequence>MDRFPGDFMVIWDERILEILRDVGTATPSDIADLEHIHVSRPHISNRLSTLAEHGLTENLGNGVYTLTETGRLYLDGRYDAQAGEEIQRIQTPEGESDPDDWMIGPG</sequence>
<organism evidence="2 3">
    <name type="scientific">Haloferax larsenii</name>
    <dbReference type="NCBI Taxonomy" id="302484"/>
    <lineage>
        <taxon>Archaea</taxon>
        <taxon>Methanobacteriati</taxon>
        <taxon>Methanobacteriota</taxon>
        <taxon>Stenosarchaea group</taxon>
        <taxon>Halobacteria</taxon>
        <taxon>Halobacteriales</taxon>
        <taxon>Haloferacaceae</taxon>
        <taxon>Haloferax</taxon>
    </lineage>
</organism>
<evidence type="ECO:0000313" key="3">
    <source>
        <dbReference type="Proteomes" id="UP000183894"/>
    </source>
</evidence>